<dbReference type="PANTHER" id="PTHR43320:SF2">
    <property type="entry name" value="2-DEHYDRO-3-DEOXYGLUCONOKINASE_2-DEHYDRO-3-DEOXYGALACTONOKINASE"/>
    <property type="match status" value="1"/>
</dbReference>
<dbReference type="EMBL" id="FRCP01000005">
    <property type="protein sequence ID" value="SHM01865.1"/>
    <property type="molecule type" value="Genomic_DNA"/>
</dbReference>
<evidence type="ECO:0000256" key="2">
    <source>
        <dbReference type="ARBA" id="ARBA00022679"/>
    </source>
</evidence>
<dbReference type="AlphaFoldDB" id="A0A1M7FD41"/>
<feature type="domain" description="Carbohydrate kinase PfkB" evidence="4">
    <location>
        <begin position="19"/>
        <end position="316"/>
    </location>
</feature>
<evidence type="ECO:0000313" key="6">
    <source>
        <dbReference type="Proteomes" id="UP000184038"/>
    </source>
</evidence>
<dbReference type="InterPro" id="IPR029056">
    <property type="entry name" value="Ribokinase-like"/>
</dbReference>
<accession>A0A1M7FD41</accession>
<dbReference type="PANTHER" id="PTHR43320">
    <property type="entry name" value="SUGAR KINASE"/>
    <property type="match status" value="1"/>
</dbReference>
<dbReference type="CDD" id="cd01166">
    <property type="entry name" value="KdgK"/>
    <property type="match status" value="1"/>
</dbReference>
<comment type="similarity">
    <text evidence="1">Belongs to the carbohydrate kinase PfkB family.</text>
</comment>
<dbReference type="GO" id="GO:0016301">
    <property type="term" value="F:kinase activity"/>
    <property type="evidence" value="ECO:0007669"/>
    <property type="project" value="UniProtKB-KW"/>
</dbReference>
<dbReference type="SUPFAM" id="SSF53613">
    <property type="entry name" value="Ribokinase-like"/>
    <property type="match status" value="1"/>
</dbReference>
<proteinExistence type="inferred from homology"/>
<dbReference type="InterPro" id="IPR052700">
    <property type="entry name" value="Carb_kinase_PfkB-like"/>
</dbReference>
<name>A0A1M7FD41_9FIRM</name>
<sequence length="347" mass="39050">MTCVGESMEKKQYAALALGEILLRLSTPNNERIVRGDTFQKCAGGAELNVVSGISALGLRTGIMSKVPQNDLGVFVRNHIRFCGVSDDYLLYDQARDSRLGIYYYENGAYPRKTSVVYDRGHSTITTLTVKEIPEEVYSSAKLFHTSGITLALSSKLRETAVEVIKKFKEKGTLISFDVNYRANLWSEEEARETIKTILPYVDILFVSEETSRRMFAKKGELKDIMKSYTTEYGVKIVATTERTIVSPKKHHFNSIIYNAKEDCYYQEKPYENIEVVDRIGSGDAYVSGVLYGLLQYDSCQKALQFGNVVSSLKNTIPGDVLSTNINEVTRIMEEHSGLKEVSELNR</sequence>
<organism evidence="5 6">
    <name type="scientific">Anaerosporobacter mobilis DSM 15930</name>
    <dbReference type="NCBI Taxonomy" id="1120996"/>
    <lineage>
        <taxon>Bacteria</taxon>
        <taxon>Bacillati</taxon>
        <taxon>Bacillota</taxon>
        <taxon>Clostridia</taxon>
        <taxon>Lachnospirales</taxon>
        <taxon>Lachnospiraceae</taxon>
        <taxon>Anaerosporobacter</taxon>
    </lineage>
</organism>
<gene>
    <name evidence="5" type="ORF">SAMN02746066_00560</name>
</gene>
<keyword evidence="2" id="KW-0808">Transferase</keyword>
<dbReference type="InterPro" id="IPR011611">
    <property type="entry name" value="PfkB_dom"/>
</dbReference>
<evidence type="ECO:0000256" key="3">
    <source>
        <dbReference type="ARBA" id="ARBA00022777"/>
    </source>
</evidence>
<reference evidence="5 6" key="1">
    <citation type="submission" date="2016-11" db="EMBL/GenBank/DDBJ databases">
        <authorList>
            <person name="Jaros S."/>
            <person name="Januszkiewicz K."/>
            <person name="Wedrychowicz H."/>
        </authorList>
    </citation>
    <scope>NUCLEOTIDE SEQUENCE [LARGE SCALE GENOMIC DNA]</scope>
    <source>
        <strain evidence="5 6">DSM 15930</strain>
    </source>
</reference>
<dbReference type="STRING" id="1120996.SAMN02746066_00560"/>
<keyword evidence="6" id="KW-1185">Reference proteome</keyword>
<keyword evidence="3 5" id="KW-0418">Kinase</keyword>
<dbReference type="Proteomes" id="UP000184038">
    <property type="component" value="Unassembled WGS sequence"/>
</dbReference>
<evidence type="ECO:0000259" key="4">
    <source>
        <dbReference type="Pfam" id="PF00294"/>
    </source>
</evidence>
<dbReference type="Gene3D" id="3.40.1190.20">
    <property type="match status" value="1"/>
</dbReference>
<dbReference type="Pfam" id="PF00294">
    <property type="entry name" value="PfkB"/>
    <property type="match status" value="1"/>
</dbReference>
<evidence type="ECO:0000313" key="5">
    <source>
        <dbReference type="EMBL" id="SHM01865.1"/>
    </source>
</evidence>
<evidence type="ECO:0000256" key="1">
    <source>
        <dbReference type="ARBA" id="ARBA00010688"/>
    </source>
</evidence>
<protein>
    <submittedName>
        <fullName evidence="5">2-dehydro-3-deoxygluconokinase</fullName>
    </submittedName>
</protein>